<reference evidence="5" key="1">
    <citation type="journal article" date="2011" name="Genome Res.">
        <title>Phylogeny-wide analysis of social amoeba genomes highlights ancient origins for complex intercellular communication.</title>
        <authorList>
            <person name="Heidel A.J."/>
            <person name="Lawal H.M."/>
            <person name="Felder M."/>
            <person name="Schilde C."/>
            <person name="Helps N.R."/>
            <person name="Tunggal B."/>
            <person name="Rivero F."/>
            <person name="John U."/>
            <person name="Schleicher M."/>
            <person name="Eichinger L."/>
            <person name="Platzer M."/>
            <person name="Noegel A.A."/>
            <person name="Schaap P."/>
            <person name="Gloeckner G."/>
        </authorList>
    </citation>
    <scope>NUCLEOTIDE SEQUENCE [LARGE SCALE GENOMIC DNA]</scope>
    <source>
        <strain evidence="5">SH3</strain>
    </source>
</reference>
<dbReference type="Pfam" id="PF14942">
    <property type="entry name" value="Muted"/>
    <property type="match status" value="1"/>
</dbReference>
<dbReference type="GO" id="GO:0030133">
    <property type="term" value="C:transport vesicle"/>
    <property type="evidence" value="ECO:0007669"/>
    <property type="project" value="InterPro"/>
</dbReference>
<dbReference type="Proteomes" id="UP000007797">
    <property type="component" value="Unassembled WGS sequence"/>
</dbReference>
<evidence type="ECO:0000313" key="5">
    <source>
        <dbReference type="Proteomes" id="UP000007797"/>
    </source>
</evidence>
<dbReference type="KEGG" id="dfa:DFA_00343"/>
<feature type="coiled-coil region" evidence="3">
    <location>
        <begin position="56"/>
        <end position="83"/>
    </location>
</feature>
<dbReference type="OrthoDB" id="18964at2759"/>
<proteinExistence type="inferred from homology"/>
<keyword evidence="3" id="KW-0175">Coiled coil</keyword>
<keyword evidence="5" id="KW-1185">Reference proteome</keyword>
<dbReference type="InterPro" id="IPR017243">
    <property type="entry name" value="Bloc1s5"/>
</dbReference>
<dbReference type="PANTHER" id="PTHR31784">
    <property type="entry name" value="BIOGENESIS OF LYSOSOME-RELATED ORGANELLES COMPLEX 1 SUBUNIT 5"/>
    <property type="match status" value="1"/>
</dbReference>
<gene>
    <name evidence="4" type="ORF">DFA_00343</name>
</gene>
<evidence type="ECO:0000313" key="4">
    <source>
        <dbReference type="EMBL" id="EGG20482.1"/>
    </source>
</evidence>
<evidence type="ECO:0000256" key="3">
    <source>
        <dbReference type="SAM" id="Coils"/>
    </source>
</evidence>
<name>F4PRD0_CACFS</name>
<sequence>MSKKITFGTIDPLIKETEIKSFIREFESKRADRDIFALHQQTLNANTTVANAKQSTDASQQHLEKINKRLRDLNDRIQNQILKEDVYQSHRDSDTLVRMEKHGQEKTVIDESIQSSKLAIESNFQEQSHQLCEKYQIIL</sequence>
<dbReference type="GO" id="GO:0031083">
    <property type="term" value="C:BLOC-1 complex"/>
    <property type="evidence" value="ECO:0007669"/>
    <property type="project" value="InterPro"/>
</dbReference>
<dbReference type="EMBL" id="GL883010">
    <property type="protein sequence ID" value="EGG20482.1"/>
    <property type="molecule type" value="Genomic_DNA"/>
</dbReference>
<evidence type="ECO:0000256" key="2">
    <source>
        <dbReference type="ARBA" id="ARBA00019580"/>
    </source>
</evidence>
<organism evidence="4 5">
    <name type="scientific">Cavenderia fasciculata</name>
    <name type="common">Slime mold</name>
    <name type="synonym">Dictyostelium fasciculatum</name>
    <dbReference type="NCBI Taxonomy" id="261658"/>
    <lineage>
        <taxon>Eukaryota</taxon>
        <taxon>Amoebozoa</taxon>
        <taxon>Evosea</taxon>
        <taxon>Eumycetozoa</taxon>
        <taxon>Dictyostelia</taxon>
        <taxon>Acytosteliales</taxon>
        <taxon>Cavenderiaceae</taxon>
        <taxon>Cavenderia</taxon>
    </lineage>
</organism>
<protein>
    <recommendedName>
        <fullName evidence="2">Biogenesis of lysosome-related organelles complex 1 subunit 5</fullName>
    </recommendedName>
</protein>
<dbReference type="AlphaFoldDB" id="F4PRD0"/>
<comment type="similarity">
    <text evidence="1">Belongs to the BLOC1S5 family.</text>
</comment>
<dbReference type="OMA" id="RDKYQIV"/>
<dbReference type="GeneID" id="14872962"/>
<accession>F4PRD0</accession>
<dbReference type="RefSeq" id="XP_004358332.1">
    <property type="nucleotide sequence ID" value="XM_004358275.1"/>
</dbReference>
<evidence type="ECO:0000256" key="1">
    <source>
        <dbReference type="ARBA" id="ARBA00010754"/>
    </source>
</evidence>
<dbReference type="PANTHER" id="PTHR31784:SF2">
    <property type="entry name" value="BIOGENESIS OF LYSOSOME-RELATED ORGANELLES COMPLEX 1 SUBUNIT 5"/>
    <property type="match status" value="1"/>
</dbReference>